<keyword evidence="2 5" id="KW-0575">Peroxidase</keyword>
<evidence type="ECO:0000256" key="5">
    <source>
        <dbReference type="RuleBase" id="RU000499"/>
    </source>
</evidence>
<evidence type="ECO:0000313" key="8">
    <source>
        <dbReference type="Proteomes" id="UP000199603"/>
    </source>
</evidence>
<dbReference type="PANTHER" id="PTHR11592">
    <property type="entry name" value="GLUTATHIONE PEROXIDASE"/>
    <property type="match status" value="1"/>
</dbReference>
<dbReference type="Gene3D" id="3.40.30.10">
    <property type="entry name" value="Glutaredoxin"/>
    <property type="match status" value="1"/>
</dbReference>
<dbReference type="AlphaFoldDB" id="A0A1G6XSC5"/>
<sequence>MRFKPAALLLSLSLASPLTALAACGVLEGESFRPLAGKEPVSLCERYEGQVLLVVNTASKCGFTPQYEGLEALHQELSGRGFAVLGFPSGDFMDQEFDDEAQIAEFCTNTYAVKFPMFEKVSVKGEQAVPFYRELTEATGQAPGWNFHKYLLNREGEVVASFGSRTRPDDPALRAEIEKLLGGS</sequence>
<dbReference type="GO" id="GO:0034599">
    <property type="term" value="P:cellular response to oxidative stress"/>
    <property type="evidence" value="ECO:0007669"/>
    <property type="project" value="TreeGrafter"/>
</dbReference>
<evidence type="ECO:0000256" key="6">
    <source>
        <dbReference type="SAM" id="SignalP"/>
    </source>
</evidence>
<keyword evidence="8" id="KW-1185">Reference proteome</keyword>
<dbReference type="InterPro" id="IPR000889">
    <property type="entry name" value="Glutathione_peroxidase"/>
</dbReference>
<dbReference type="OrthoDB" id="9785502at2"/>
<keyword evidence="6" id="KW-0732">Signal</keyword>
<proteinExistence type="inferred from homology"/>
<dbReference type="PANTHER" id="PTHR11592:SF40">
    <property type="entry name" value="THIOREDOXIN_GLUTATHIONE PEROXIDASE BTUE"/>
    <property type="match status" value="1"/>
</dbReference>
<dbReference type="PROSITE" id="PS00460">
    <property type="entry name" value="GLUTATHIONE_PEROXID_1"/>
    <property type="match status" value="1"/>
</dbReference>
<evidence type="ECO:0000256" key="2">
    <source>
        <dbReference type="ARBA" id="ARBA00022559"/>
    </source>
</evidence>
<dbReference type="Pfam" id="PF00255">
    <property type="entry name" value="GSHPx"/>
    <property type="match status" value="1"/>
</dbReference>
<dbReference type="Proteomes" id="UP000199603">
    <property type="component" value="Unassembled WGS sequence"/>
</dbReference>
<dbReference type="PIRSF" id="PIRSF000303">
    <property type="entry name" value="Glutathion_perox"/>
    <property type="match status" value="1"/>
</dbReference>
<protein>
    <recommendedName>
        <fullName evidence="5">Glutathione peroxidase</fullName>
    </recommendedName>
</protein>
<dbReference type="GO" id="GO:0004601">
    <property type="term" value="F:peroxidase activity"/>
    <property type="evidence" value="ECO:0007669"/>
    <property type="project" value="UniProtKB-KW"/>
</dbReference>
<dbReference type="SUPFAM" id="SSF52833">
    <property type="entry name" value="Thioredoxin-like"/>
    <property type="match status" value="1"/>
</dbReference>
<evidence type="ECO:0000256" key="3">
    <source>
        <dbReference type="ARBA" id="ARBA00023002"/>
    </source>
</evidence>
<evidence type="ECO:0000256" key="4">
    <source>
        <dbReference type="PIRSR" id="PIRSR000303-1"/>
    </source>
</evidence>
<dbReference type="EMBL" id="FNAG01000007">
    <property type="protein sequence ID" value="SDD81068.1"/>
    <property type="molecule type" value="Genomic_DNA"/>
</dbReference>
<keyword evidence="3 5" id="KW-0560">Oxidoreductase</keyword>
<evidence type="ECO:0000313" key="7">
    <source>
        <dbReference type="EMBL" id="SDD81068.1"/>
    </source>
</evidence>
<comment type="similarity">
    <text evidence="1 5">Belongs to the glutathione peroxidase family.</text>
</comment>
<feature type="signal peptide" evidence="6">
    <location>
        <begin position="1"/>
        <end position="22"/>
    </location>
</feature>
<accession>A0A1G6XSC5</accession>
<feature type="active site" evidence="4">
    <location>
        <position position="61"/>
    </location>
</feature>
<dbReference type="STRING" id="265719.SAMN04488509_107137"/>
<dbReference type="PROSITE" id="PS51355">
    <property type="entry name" value="GLUTATHIONE_PEROXID_3"/>
    <property type="match status" value="1"/>
</dbReference>
<dbReference type="PRINTS" id="PR01011">
    <property type="entry name" value="GLUTPROXDASE"/>
</dbReference>
<name>A0A1G6XSC5_9GAMM</name>
<dbReference type="RefSeq" id="WP_091243280.1">
    <property type="nucleotide sequence ID" value="NZ_FNAG01000007.1"/>
</dbReference>
<feature type="chain" id="PRO_5011455036" description="Glutathione peroxidase" evidence="6">
    <location>
        <begin position="23"/>
        <end position="184"/>
    </location>
</feature>
<evidence type="ECO:0000256" key="1">
    <source>
        <dbReference type="ARBA" id="ARBA00006926"/>
    </source>
</evidence>
<organism evidence="7 8">
    <name type="scientific">Aquimonas voraii</name>
    <dbReference type="NCBI Taxonomy" id="265719"/>
    <lineage>
        <taxon>Bacteria</taxon>
        <taxon>Pseudomonadati</taxon>
        <taxon>Pseudomonadota</taxon>
        <taxon>Gammaproteobacteria</taxon>
        <taxon>Lysobacterales</taxon>
        <taxon>Lysobacteraceae</taxon>
        <taxon>Aquimonas</taxon>
    </lineage>
</organism>
<dbReference type="CDD" id="cd00340">
    <property type="entry name" value="GSH_Peroxidase"/>
    <property type="match status" value="1"/>
</dbReference>
<gene>
    <name evidence="7" type="ORF">SAMN04488509_107137</name>
</gene>
<dbReference type="InterPro" id="IPR029759">
    <property type="entry name" value="GPX_AS"/>
</dbReference>
<dbReference type="InterPro" id="IPR036249">
    <property type="entry name" value="Thioredoxin-like_sf"/>
</dbReference>
<reference evidence="7 8" key="1">
    <citation type="submission" date="2016-10" db="EMBL/GenBank/DDBJ databases">
        <authorList>
            <person name="de Groot N.N."/>
        </authorList>
    </citation>
    <scope>NUCLEOTIDE SEQUENCE [LARGE SCALE GENOMIC DNA]</scope>
    <source>
        <strain evidence="7 8">DSM 16957</strain>
    </source>
</reference>
<dbReference type="PROSITE" id="PS51257">
    <property type="entry name" value="PROKAR_LIPOPROTEIN"/>
    <property type="match status" value="1"/>
</dbReference>